<keyword evidence="2" id="KW-1185">Reference proteome</keyword>
<proteinExistence type="predicted"/>
<dbReference type="EMBL" id="CAJVPW010007435">
    <property type="protein sequence ID" value="CAG8580786.1"/>
    <property type="molecule type" value="Genomic_DNA"/>
</dbReference>
<dbReference type="Proteomes" id="UP000789366">
    <property type="component" value="Unassembled WGS sequence"/>
</dbReference>
<protein>
    <submittedName>
        <fullName evidence="1">13433_t:CDS:1</fullName>
    </submittedName>
</protein>
<comment type="caution">
    <text evidence="1">The sequence shown here is derived from an EMBL/GenBank/DDBJ whole genome shotgun (WGS) entry which is preliminary data.</text>
</comment>
<accession>A0ACA9MCL0</accession>
<organism evidence="1 2">
    <name type="scientific">Cetraspora pellucida</name>
    <dbReference type="NCBI Taxonomy" id="1433469"/>
    <lineage>
        <taxon>Eukaryota</taxon>
        <taxon>Fungi</taxon>
        <taxon>Fungi incertae sedis</taxon>
        <taxon>Mucoromycota</taxon>
        <taxon>Glomeromycotina</taxon>
        <taxon>Glomeromycetes</taxon>
        <taxon>Diversisporales</taxon>
        <taxon>Gigasporaceae</taxon>
        <taxon>Cetraspora</taxon>
    </lineage>
</organism>
<gene>
    <name evidence="1" type="ORF">SPELUC_LOCUS6359</name>
</gene>
<sequence>MSFNTGQTPDSVYQGEGDLRAQNSGSYSFRSDIMSTPPHKIRTPDFDRLLPQRSLNPVQDLQMRIVTEESSKKRKLSVIEEEAQQAVVGQAMLPLRETTDDIIHRLNSTPTKSSKRLLSFSTPTKERNYFFDSPVKRDYNSSPLPLEAQLILTSPRKPPRYISRTPYKDDFYLNLVDWSSTNILGVGLGTCVYLWNAVTSRVVKLCDMASSGRHGNSNTENVTSVSWMPTGSHIAVGTALGPVEIWDVHQSKKIRKMKGHVQRVGALSWNSYIVSSGGRDRMIYHRDIRSKNDYTAKLSGHRQEVCGLKWNPEGNQLASGGNDNKLLIWDRASDVPLHKFPHHTAAVKAIAWSPHSHGLLASGGGSQDKHIRFWNTTTGKALESYDTESQVCNLAWSRHANEIVSTHGYSQNQIILWKYPTMEQLAILKGHSLRVLYLSVSPDGENIVTGAGDETLRFWNVFNNGKKEKK</sequence>
<feature type="non-terminal residue" evidence="1">
    <location>
        <position position="470"/>
    </location>
</feature>
<reference evidence="1" key="1">
    <citation type="submission" date="2021-06" db="EMBL/GenBank/DDBJ databases">
        <authorList>
            <person name="Kallberg Y."/>
            <person name="Tangrot J."/>
            <person name="Rosling A."/>
        </authorList>
    </citation>
    <scope>NUCLEOTIDE SEQUENCE</scope>
    <source>
        <strain evidence="1">28 12/20/2015</strain>
    </source>
</reference>
<name>A0ACA9MCL0_9GLOM</name>
<evidence type="ECO:0000313" key="1">
    <source>
        <dbReference type="EMBL" id="CAG8580786.1"/>
    </source>
</evidence>
<evidence type="ECO:0000313" key="2">
    <source>
        <dbReference type="Proteomes" id="UP000789366"/>
    </source>
</evidence>